<organism evidence="1 3">
    <name type="scientific">Cymbomonas tetramitiformis</name>
    <dbReference type="NCBI Taxonomy" id="36881"/>
    <lineage>
        <taxon>Eukaryota</taxon>
        <taxon>Viridiplantae</taxon>
        <taxon>Chlorophyta</taxon>
        <taxon>Pyramimonadophyceae</taxon>
        <taxon>Pyramimonadales</taxon>
        <taxon>Pyramimonadaceae</taxon>
        <taxon>Cymbomonas</taxon>
    </lineage>
</organism>
<proteinExistence type="predicted"/>
<evidence type="ECO:0000313" key="1">
    <source>
        <dbReference type="EMBL" id="KAK3251684.1"/>
    </source>
</evidence>
<sequence>MDSGAFKVIVDNEYHFVDLVTESARGDMCRINHEVYYEIDDSNDHLSVSDNSGIRPEADIYTRTHVIVSEAFPYATTTCTFILHERCVVCKFTDDNPLSLCNCEVRAISEDAASFELCLQSESFAHLTVHCSELHLLTTTTRYQRCELRVHRPLRESVPQARGVPDRVLSVRYAEGITLVPVTFDTLPESVPARFVSTCNRCGFCDFCRDVAQLGVCEDIPERLTPYAFNDDEHDGLLSTVDPTHHRCDDWLLSRTRIAIDRDNLALYIDAHDASKTYLCLRMRLPPHVEEQLSLLYGAAGLADASFEDTLRAPEFEHAHYLSTRRREVISRACSRSMSMRVVDACTHFTFNVLSGVYTTNRQLSPANCGVVYHECHNVREVNFSRLSEEILNAADIENPSQRLYYQDGECGTSERALNFSASIKHAHPRRVNGLQEFLQFADKSRDVHELVLQRVLV</sequence>
<evidence type="ECO:0000313" key="3">
    <source>
        <dbReference type="Proteomes" id="UP001190700"/>
    </source>
</evidence>
<evidence type="ECO:0000313" key="2">
    <source>
        <dbReference type="EMBL" id="KAK3290009.1"/>
    </source>
</evidence>
<reference evidence="1" key="2">
    <citation type="submission" date="2023-06" db="EMBL/GenBank/DDBJ databases">
        <title>Long-read-based genome assembly of the green algal bacterivore Cymbomonas tetramitiformis.</title>
        <authorList>
            <person name="Gyaltshen Y."/>
            <person name="Rozenberg A."/>
            <person name="Paasch A."/>
            <person name="Burns J.A."/>
            <person name="Warring S."/>
            <person name="Larson R."/>
            <person name="Maurer-Alcala X."/>
            <person name="Dacks J."/>
            <person name="Kim E."/>
        </authorList>
    </citation>
    <scope>NUCLEOTIDE SEQUENCE</scope>
    <source>
        <strain evidence="1">PLY_AMNH</strain>
    </source>
</reference>
<comment type="caution">
    <text evidence="1">The sequence shown here is derived from an EMBL/GenBank/DDBJ whole genome shotgun (WGS) entry which is preliminary data.</text>
</comment>
<protein>
    <submittedName>
        <fullName evidence="1">Uncharacterized protein</fullName>
    </submittedName>
</protein>
<dbReference type="EMBL" id="LGRX02000007">
    <property type="protein sequence ID" value="KAK3290009.1"/>
    <property type="molecule type" value="Genomic_DNA"/>
</dbReference>
<accession>A0AAE0CCG4</accession>
<keyword evidence="3" id="KW-1185">Reference proteome</keyword>
<gene>
    <name evidence="2" type="ORF">CYMTET_2612</name>
    <name evidence="1" type="ORF">CYMTET_38988</name>
</gene>
<reference evidence="1 3" key="1">
    <citation type="journal article" date="2015" name="Genome Biol. Evol.">
        <title>Comparative Genomics of a Bacterivorous Green Alga Reveals Evolutionary Causalities and Consequences of Phago-Mixotrophic Mode of Nutrition.</title>
        <authorList>
            <person name="Burns J.A."/>
            <person name="Paasch A."/>
            <person name="Narechania A."/>
            <person name="Kim E."/>
        </authorList>
    </citation>
    <scope>NUCLEOTIDE SEQUENCE [LARGE SCALE GENOMIC DNA]</scope>
    <source>
        <strain evidence="1">PLY_AMNH</strain>
    </source>
</reference>
<dbReference type="EMBL" id="LGRX02025885">
    <property type="protein sequence ID" value="KAK3251684.1"/>
    <property type="molecule type" value="Genomic_DNA"/>
</dbReference>
<name>A0AAE0CCG4_9CHLO</name>
<dbReference type="AlphaFoldDB" id="A0AAE0CCG4"/>
<dbReference type="Proteomes" id="UP001190700">
    <property type="component" value="Unassembled WGS sequence"/>
</dbReference>